<dbReference type="InterPro" id="IPR045562">
    <property type="entry name" value="RecG_dom3_C"/>
</dbReference>
<keyword evidence="2" id="KW-0227">DNA damage</keyword>
<dbReference type="InterPro" id="IPR014001">
    <property type="entry name" value="Helicase_ATP-bd"/>
</dbReference>
<dbReference type="Proteomes" id="UP000176287">
    <property type="component" value="Unassembled WGS sequence"/>
</dbReference>
<dbReference type="GO" id="GO:0003677">
    <property type="term" value="F:DNA binding"/>
    <property type="evidence" value="ECO:0007669"/>
    <property type="project" value="UniProtKB-KW"/>
</dbReference>
<evidence type="ECO:0000256" key="3">
    <source>
        <dbReference type="ARBA" id="ARBA00022801"/>
    </source>
</evidence>
<protein>
    <recommendedName>
        <fullName evidence="12">ATP-dependent DNA helicase RecG</fullName>
    </recommendedName>
</protein>
<dbReference type="PROSITE" id="PS51192">
    <property type="entry name" value="HELICASE_ATP_BIND_1"/>
    <property type="match status" value="1"/>
</dbReference>
<dbReference type="GO" id="GO:0006281">
    <property type="term" value="P:DNA repair"/>
    <property type="evidence" value="ECO:0007669"/>
    <property type="project" value="UniProtKB-KW"/>
</dbReference>
<dbReference type="InterPro" id="IPR027417">
    <property type="entry name" value="P-loop_NTPase"/>
</dbReference>
<dbReference type="InterPro" id="IPR011545">
    <property type="entry name" value="DEAD/DEAH_box_helicase_dom"/>
</dbReference>
<evidence type="ECO:0008006" key="12">
    <source>
        <dbReference type="Google" id="ProtNLM"/>
    </source>
</evidence>
<evidence type="ECO:0000256" key="6">
    <source>
        <dbReference type="ARBA" id="ARBA00023125"/>
    </source>
</evidence>
<dbReference type="Pfam" id="PF00271">
    <property type="entry name" value="Helicase_C"/>
    <property type="match status" value="1"/>
</dbReference>
<evidence type="ECO:0000313" key="11">
    <source>
        <dbReference type="Proteomes" id="UP000176287"/>
    </source>
</evidence>
<evidence type="ECO:0000256" key="5">
    <source>
        <dbReference type="ARBA" id="ARBA00022840"/>
    </source>
</evidence>
<dbReference type="Gene3D" id="3.40.50.300">
    <property type="entry name" value="P-loop containing nucleotide triphosphate hydrolases"/>
    <property type="match status" value="2"/>
</dbReference>
<dbReference type="SMART" id="SM00487">
    <property type="entry name" value="DEXDc"/>
    <property type="match status" value="1"/>
</dbReference>
<sequence length="538" mass="60456">MKNIGELPEWLPEEILKKVGLPEINQALNDIHFPESEEAALSAKRRFAFEDIFLLQIFNMRQKLKLAKEKAPVIETNLTELKKITEALPFKLTLSQKKSLWEIVQDIGKPAPMNRLLQGDVGSGKTVVAAVAALLAANNGFQSAFMAPTEILARQHFQTLKKLFPDFNEKIALITSSESKIFYGDSLESAVKKADLVKKVESGEIKIIFGTHSLIQKNIKFASLALVVIDEQHRFGVKQRAELLKNHSRVIPHLLSMSATPIPRTLMLTVFGDLDLSVINELPENRKGIVTKIVDPINRSLAYDFIRSQVKKGRQVFVICPRIEPSANNEPAANLRISEWQKLETKSVMEEYEKLSQKIFPDLRVGMLHGQIKSKEKADIMKKFQKGETDILVSTSVIEVGVDIPNASIMLIEGADRFGLAQLYQFRGRVGRGEYQSFCFLFTDSAAKTTNDRLKAIVEAKNGFELAEKDLKLRGPGEFIGQKQTGLPDVAMRGLQDFELIKSSREAAVEILGKDKNMKNHPLLAEKLTEFEKKIHLE</sequence>
<organism evidence="10 11">
    <name type="scientific">Candidatus Liptonbacteria bacterium RIFCSPLOWO2_01_FULL_45_15</name>
    <dbReference type="NCBI Taxonomy" id="1798649"/>
    <lineage>
        <taxon>Bacteria</taxon>
        <taxon>Candidatus Liptoniibacteriota</taxon>
    </lineage>
</organism>
<feature type="domain" description="Helicase C-terminal" evidence="9">
    <location>
        <begin position="298"/>
        <end position="472"/>
    </location>
</feature>
<evidence type="ECO:0000256" key="2">
    <source>
        <dbReference type="ARBA" id="ARBA00022763"/>
    </source>
</evidence>
<comment type="caution">
    <text evidence="10">The sequence shown here is derived from an EMBL/GenBank/DDBJ whole genome shotgun (WGS) entry which is preliminary data.</text>
</comment>
<feature type="domain" description="Helicase ATP-binding" evidence="8">
    <location>
        <begin position="106"/>
        <end position="279"/>
    </location>
</feature>
<accession>A0A1G2CDT7</accession>
<gene>
    <name evidence="10" type="ORF">A3B13_02410</name>
</gene>
<keyword evidence="5" id="KW-0067">ATP-binding</keyword>
<dbReference type="SMART" id="SM00490">
    <property type="entry name" value="HELICc"/>
    <property type="match status" value="1"/>
</dbReference>
<keyword evidence="6" id="KW-0238">DNA-binding</keyword>
<keyword evidence="3" id="KW-0378">Hydrolase</keyword>
<dbReference type="PANTHER" id="PTHR47964:SF1">
    <property type="entry name" value="ATP-DEPENDENT DNA HELICASE HOMOLOG RECG, CHLOROPLASTIC"/>
    <property type="match status" value="1"/>
</dbReference>
<evidence type="ECO:0000256" key="7">
    <source>
        <dbReference type="ARBA" id="ARBA00023204"/>
    </source>
</evidence>
<dbReference type="STRING" id="1798649.A3B13_02410"/>
<evidence type="ECO:0000259" key="9">
    <source>
        <dbReference type="PROSITE" id="PS51194"/>
    </source>
</evidence>
<evidence type="ECO:0000256" key="4">
    <source>
        <dbReference type="ARBA" id="ARBA00022806"/>
    </source>
</evidence>
<dbReference type="EMBL" id="MHKZ01000049">
    <property type="protein sequence ID" value="OGY98919.1"/>
    <property type="molecule type" value="Genomic_DNA"/>
</dbReference>
<dbReference type="Pfam" id="PF19833">
    <property type="entry name" value="RecG_dom3_C"/>
    <property type="match status" value="1"/>
</dbReference>
<dbReference type="InterPro" id="IPR047112">
    <property type="entry name" value="RecG/Mfd"/>
</dbReference>
<dbReference type="AlphaFoldDB" id="A0A1G2CDT7"/>
<evidence type="ECO:0000313" key="10">
    <source>
        <dbReference type="EMBL" id="OGY98919.1"/>
    </source>
</evidence>
<name>A0A1G2CDT7_9BACT</name>
<proteinExistence type="predicted"/>
<keyword evidence="1" id="KW-0547">Nucleotide-binding</keyword>
<reference evidence="10 11" key="1">
    <citation type="journal article" date="2016" name="Nat. Commun.">
        <title>Thousands of microbial genomes shed light on interconnected biogeochemical processes in an aquifer system.</title>
        <authorList>
            <person name="Anantharaman K."/>
            <person name="Brown C.T."/>
            <person name="Hug L.A."/>
            <person name="Sharon I."/>
            <person name="Castelle C.J."/>
            <person name="Probst A.J."/>
            <person name="Thomas B.C."/>
            <person name="Singh A."/>
            <person name="Wilkins M.J."/>
            <person name="Karaoz U."/>
            <person name="Brodie E.L."/>
            <person name="Williams K.H."/>
            <person name="Hubbard S.S."/>
            <person name="Banfield J.F."/>
        </authorList>
    </citation>
    <scope>NUCLEOTIDE SEQUENCE [LARGE SCALE GENOMIC DNA]</scope>
</reference>
<dbReference type="PROSITE" id="PS51194">
    <property type="entry name" value="HELICASE_CTER"/>
    <property type="match status" value="1"/>
</dbReference>
<dbReference type="GO" id="GO:0003678">
    <property type="term" value="F:DNA helicase activity"/>
    <property type="evidence" value="ECO:0007669"/>
    <property type="project" value="TreeGrafter"/>
</dbReference>
<dbReference type="InterPro" id="IPR001650">
    <property type="entry name" value="Helicase_C-like"/>
</dbReference>
<dbReference type="GO" id="GO:0005524">
    <property type="term" value="F:ATP binding"/>
    <property type="evidence" value="ECO:0007669"/>
    <property type="project" value="UniProtKB-KW"/>
</dbReference>
<dbReference type="GO" id="GO:0016787">
    <property type="term" value="F:hydrolase activity"/>
    <property type="evidence" value="ECO:0007669"/>
    <property type="project" value="UniProtKB-KW"/>
</dbReference>
<dbReference type="PANTHER" id="PTHR47964">
    <property type="entry name" value="ATP-DEPENDENT DNA HELICASE HOMOLOG RECG, CHLOROPLASTIC"/>
    <property type="match status" value="1"/>
</dbReference>
<dbReference type="SUPFAM" id="SSF52540">
    <property type="entry name" value="P-loop containing nucleoside triphosphate hydrolases"/>
    <property type="match status" value="2"/>
</dbReference>
<evidence type="ECO:0000259" key="8">
    <source>
        <dbReference type="PROSITE" id="PS51192"/>
    </source>
</evidence>
<dbReference type="Pfam" id="PF00270">
    <property type="entry name" value="DEAD"/>
    <property type="match status" value="1"/>
</dbReference>
<keyword evidence="4" id="KW-0347">Helicase</keyword>
<keyword evidence="7" id="KW-0234">DNA repair</keyword>
<evidence type="ECO:0000256" key="1">
    <source>
        <dbReference type="ARBA" id="ARBA00022741"/>
    </source>
</evidence>